<dbReference type="Pfam" id="PF25023">
    <property type="entry name" value="TEN_YD-shell"/>
    <property type="match status" value="1"/>
</dbReference>
<organism evidence="3 4">
    <name type="scientific">Fontibacillus solani</name>
    <dbReference type="NCBI Taxonomy" id="1572857"/>
    <lineage>
        <taxon>Bacteria</taxon>
        <taxon>Bacillati</taxon>
        <taxon>Bacillota</taxon>
        <taxon>Bacilli</taxon>
        <taxon>Bacillales</taxon>
        <taxon>Paenibacillaceae</taxon>
        <taxon>Fontibacillus</taxon>
    </lineage>
</organism>
<dbReference type="AlphaFoldDB" id="A0A7W3SZI7"/>
<evidence type="ECO:0000259" key="2">
    <source>
        <dbReference type="Pfam" id="PF25023"/>
    </source>
</evidence>
<sequence>MDHTYDAIGRLLKVSNKKGTTVVSEYSYGYDANGNITSVTDSTGTTSYKYDSLNRLIQVKRPSGHTIDYTYDARGNRKTLNGDENFADPSGEQNYTFNIWDQLKTVTNGNTTTEFEYEMQGLRLSKTTTTVNSESGNGTTPTSVEKVRYVYNNGGKVISEANASNQVTANYVWGPDRLLAKRDVSTNKKYYYLYNGHGDVVQIIDESGNIVNNYQYDEWGNILQQQERIDNAFKYAGEIQDEETGLYYLRARYYDPEVGRFISKDTYEGQINNPLSLNLYTYVENNPSIYTDPTGYWCTATVNGKYYSHPGKCSGSGNGQDYIPDENATNFGRTIYDAGVSKGKWYPEGAFYIKRDKTGITDAIIGCANDKQCLGFVGGAVTEASATYNGVKSGVSKGINVVKGLVGNPSVKSVDDILKDATPGRVTKGKTTLYEKKGGYEQATKEFYSLNPSKVKDIETKYGPGKAGLLPDGRKITVRSGSTDGRVTIEIRSSNGRGIEIRYGK</sequence>
<keyword evidence="4" id="KW-1185">Reference proteome</keyword>
<keyword evidence="1" id="KW-0677">Repeat</keyword>
<dbReference type="NCBIfam" id="TIGR01643">
    <property type="entry name" value="YD_repeat_2x"/>
    <property type="match status" value="2"/>
</dbReference>
<comment type="caution">
    <text evidence="3">The sequence shown here is derived from an EMBL/GenBank/DDBJ whole genome shotgun (WGS) entry which is preliminary data.</text>
</comment>
<proteinExistence type="predicted"/>
<dbReference type="RefSeq" id="WP_182540628.1">
    <property type="nucleotide sequence ID" value="NZ_JACJIP010000073.1"/>
</dbReference>
<evidence type="ECO:0000256" key="1">
    <source>
        <dbReference type="ARBA" id="ARBA00022737"/>
    </source>
</evidence>
<dbReference type="Proteomes" id="UP000567067">
    <property type="component" value="Unassembled WGS sequence"/>
</dbReference>
<dbReference type="InterPro" id="IPR050708">
    <property type="entry name" value="T6SS_VgrG/RHS"/>
</dbReference>
<protein>
    <submittedName>
        <fullName evidence="3">RHS repeat-associated protein</fullName>
    </submittedName>
</protein>
<evidence type="ECO:0000313" key="3">
    <source>
        <dbReference type="EMBL" id="MBA9088808.1"/>
    </source>
</evidence>
<reference evidence="3 4" key="1">
    <citation type="submission" date="2020-08" db="EMBL/GenBank/DDBJ databases">
        <title>Genomic Encyclopedia of Type Strains, Phase III (KMG-III): the genomes of soil and plant-associated and newly described type strains.</title>
        <authorList>
            <person name="Whitman W."/>
        </authorList>
    </citation>
    <scope>NUCLEOTIDE SEQUENCE [LARGE SCALE GENOMIC DNA]</scope>
    <source>
        <strain evidence="3 4">CECT 8693</strain>
    </source>
</reference>
<dbReference type="InterPro" id="IPR056823">
    <property type="entry name" value="TEN-like_YD-shell"/>
</dbReference>
<dbReference type="PANTHER" id="PTHR32305">
    <property type="match status" value="1"/>
</dbReference>
<dbReference type="PANTHER" id="PTHR32305:SF17">
    <property type="entry name" value="TRNA NUCLEASE WAPA"/>
    <property type="match status" value="1"/>
</dbReference>
<feature type="domain" description="Teneurin-like YD-shell" evidence="2">
    <location>
        <begin position="2"/>
        <end position="287"/>
    </location>
</feature>
<dbReference type="Gene3D" id="2.180.10.10">
    <property type="entry name" value="RHS repeat-associated core"/>
    <property type="match status" value="2"/>
</dbReference>
<name>A0A7W3SZI7_9BACL</name>
<accession>A0A7W3SZI7</accession>
<dbReference type="EMBL" id="JACJIP010000073">
    <property type="protein sequence ID" value="MBA9088808.1"/>
    <property type="molecule type" value="Genomic_DNA"/>
</dbReference>
<dbReference type="NCBIfam" id="TIGR03696">
    <property type="entry name" value="Rhs_assc_core"/>
    <property type="match status" value="1"/>
</dbReference>
<gene>
    <name evidence="3" type="ORF">FHR92_005343</name>
</gene>
<evidence type="ECO:0000313" key="4">
    <source>
        <dbReference type="Proteomes" id="UP000567067"/>
    </source>
</evidence>
<dbReference type="InterPro" id="IPR006530">
    <property type="entry name" value="YD"/>
</dbReference>
<dbReference type="InterPro" id="IPR022385">
    <property type="entry name" value="Rhs_assc_core"/>
</dbReference>